<dbReference type="EMBL" id="JAKZMM010000022">
    <property type="protein sequence ID" value="MCJ2380903.1"/>
    <property type="molecule type" value="Genomic_DNA"/>
</dbReference>
<dbReference type="GO" id="GO:0016746">
    <property type="term" value="F:acyltransferase activity"/>
    <property type="evidence" value="ECO:0007669"/>
    <property type="project" value="UniProtKB-KW"/>
</dbReference>
<evidence type="ECO:0000313" key="8">
    <source>
        <dbReference type="Proteomes" id="UP001165444"/>
    </source>
</evidence>
<protein>
    <submittedName>
        <fullName evidence="7">Lysophospholipid acyltransferase family protein</fullName>
    </submittedName>
</protein>
<gene>
    <name evidence="7" type="ORF">MUN53_09825</name>
</gene>
<name>A0ABT0C1J2_9BACT</name>
<sequence length="302" mass="35681">MWTQIQYALIYGWIKLHALLPMSALYVLSDFLYFIVYRVIRYRVSVVRRNLKAAFPGKSNKELLLLEKKFYHHFADYVVETLKLAHISLEELQKRAYVQNPELIDQLMDKGNPCCLLLMGHFGNWEWYSGSTSRFKDACLYQIYRPLNNKAVDKLFIHLRTKFGSFGISKNDTGREVVRLVRNKVRSAVIFLADQTPSPSNLHYWTNFLNQDTAILTGAERLARKLNTPVVFLDVQMLKRGYYTLEIQLITDNPKETPENWITEEYARRMEKSILRKPEGWLWTHKRWKYKRSDAVTHHGNN</sequence>
<organism evidence="7 8">
    <name type="scientific">Parabacteroides faecalis</name>
    <dbReference type="NCBI Taxonomy" id="2924040"/>
    <lineage>
        <taxon>Bacteria</taxon>
        <taxon>Pseudomonadati</taxon>
        <taxon>Bacteroidota</taxon>
        <taxon>Bacteroidia</taxon>
        <taxon>Bacteroidales</taxon>
        <taxon>Tannerellaceae</taxon>
        <taxon>Parabacteroides</taxon>
    </lineage>
</organism>
<dbReference type="PANTHER" id="PTHR30606:SF10">
    <property type="entry name" value="PHOSPHATIDYLINOSITOL MANNOSIDE ACYLTRANSFERASE"/>
    <property type="match status" value="1"/>
</dbReference>
<keyword evidence="5" id="KW-0472">Membrane</keyword>
<evidence type="ECO:0000256" key="6">
    <source>
        <dbReference type="ARBA" id="ARBA00023315"/>
    </source>
</evidence>
<comment type="subcellular location">
    <subcellularLocation>
        <location evidence="1">Cell inner membrane</location>
    </subcellularLocation>
</comment>
<reference evidence="7 8" key="1">
    <citation type="submission" date="2022-03" db="EMBL/GenBank/DDBJ databases">
        <title>Parabacteroides sp. nov. isolated from swine feces.</title>
        <authorList>
            <person name="Bak J.E."/>
        </authorList>
    </citation>
    <scope>NUCLEOTIDE SEQUENCE [LARGE SCALE GENOMIC DNA]</scope>
    <source>
        <strain evidence="7 8">AGMB00274</strain>
    </source>
</reference>
<keyword evidence="2" id="KW-1003">Cell membrane</keyword>
<evidence type="ECO:0000313" key="7">
    <source>
        <dbReference type="EMBL" id="MCJ2380903.1"/>
    </source>
</evidence>
<evidence type="ECO:0000256" key="4">
    <source>
        <dbReference type="ARBA" id="ARBA00022679"/>
    </source>
</evidence>
<evidence type="ECO:0000256" key="5">
    <source>
        <dbReference type="ARBA" id="ARBA00023136"/>
    </source>
</evidence>
<accession>A0ABT0C1J2</accession>
<dbReference type="CDD" id="cd07984">
    <property type="entry name" value="LPLAT_LABLAT-like"/>
    <property type="match status" value="1"/>
</dbReference>
<keyword evidence="4" id="KW-0808">Transferase</keyword>
<dbReference type="PANTHER" id="PTHR30606">
    <property type="entry name" value="LIPID A BIOSYNTHESIS LAUROYL ACYLTRANSFERASE"/>
    <property type="match status" value="1"/>
</dbReference>
<evidence type="ECO:0000256" key="2">
    <source>
        <dbReference type="ARBA" id="ARBA00022475"/>
    </source>
</evidence>
<keyword evidence="3" id="KW-0997">Cell inner membrane</keyword>
<dbReference type="Pfam" id="PF03279">
    <property type="entry name" value="Lip_A_acyltrans"/>
    <property type="match status" value="1"/>
</dbReference>
<evidence type="ECO:0000256" key="3">
    <source>
        <dbReference type="ARBA" id="ARBA00022519"/>
    </source>
</evidence>
<dbReference type="Proteomes" id="UP001165444">
    <property type="component" value="Unassembled WGS sequence"/>
</dbReference>
<dbReference type="InterPro" id="IPR004960">
    <property type="entry name" value="LipA_acyltrans"/>
</dbReference>
<comment type="caution">
    <text evidence="7">The sequence shown here is derived from an EMBL/GenBank/DDBJ whole genome shotgun (WGS) entry which is preliminary data.</text>
</comment>
<proteinExistence type="predicted"/>
<keyword evidence="8" id="KW-1185">Reference proteome</keyword>
<keyword evidence="6 7" id="KW-0012">Acyltransferase</keyword>
<dbReference type="RefSeq" id="WP_243325197.1">
    <property type="nucleotide sequence ID" value="NZ_JAKZMM010000022.1"/>
</dbReference>
<evidence type="ECO:0000256" key="1">
    <source>
        <dbReference type="ARBA" id="ARBA00004533"/>
    </source>
</evidence>